<name>A0ACB7YR45_9ERIC</name>
<protein>
    <submittedName>
        <fullName evidence="1">Uncharacterized protein</fullName>
    </submittedName>
</protein>
<gene>
    <name evidence="1" type="ORF">Vadar_023050</name>
</gene>
<proteinExistence type="predicted"/>
<keyword evidence="2" id="KW-1185">Reference proteome</keyword>
<dbReference type="Proteomes" id="UP000828048">
    <property type="component" value="Chromosome 11"/>
</dbReference>
<evidence type="ECO:0000313" key="2">
    <source>
        <dbReference type="Proteomes" id="UP000828048"/>
    </source>
</evidence>
<comment type="caution">
    <text evidence="1">The sequence shown here is derived from an EMBL/GenBank/DDBJ whole genome shotgun (WGS) entry which is preliminary data.</text>
</comment>
<organism evidence="1 2">
    <name type="scientific">Vaccinium darrowii</name>
    <dbReference type="NCBI Taxonomy" id="229202"/>
    <lineage>
        <taxon>Eukaryota</taxon>
        <taxon>Viridiplantae</taxon>
        <taxon>Streptophyta</taxon>
        <taxon>Embryophyta</taxon>
        <taxon>Tracheophyta</taxon>
        <taxon>Spermatophyta</taxon>
        <taxon>Magnoliopsida</taxon>
        <taxon>eudicotyledons</taxon>
        <taxon>Gunneridae</taxon>
        <taxon>Pentapetalae</taxon>
        <taxon>asterids</taxon>
        <taxon>Ericales</taxon>
        <taxon>Ericaceae</taxon>
        <taxon>Vaccinioideae</taxon>
        <taxon>Vaccinieae</taxon>
        <taxon>Vaccinium</taxon>
    </lineage>
</organism>
<reference evidence="1 2" key="1">
    <citation type="journal article" date="2021" name="Hortic Res">
        <title>High-quality reference genome and annotation aids understanding of berry development for evergreen blueberry (Vaccinium darrowii).</title>
        <authorList>
            <person name="Yu J."/>
            <person name="Hulse-Kemp A.M."/>
            <person name="Babiker E."/>
            <person name="Staton M."/>
        </authorList>
    </citation>
    <scope>NUCLEOTIDE SEQUENCE [LARGE SCALE GENOMIC DNA]</scope>
    <source>
        <strain evidence="2">cv. NJ 8807/NJ 8810</strain>
        <tissue evidence="1">Young leaf</tissue>
    </source>
</reference>
<dbReference type="EMBL" id="CM037161">
    <property type="protein sequence ID" value="KAH7855264.1"/>
    <property type="molecule type" value="Genomic_DNA"/>
</dbReference>
<evidence type="ECO:0000313" key="1">
    <source>
        <dbReference type="EMBL" id="KAH7855264.1"/>
    </source>
</evidence>
<sequence length="117" mass="13025">MSLHLFMGSYLLLRTEARLLFEAFGLKDMEVELDNKEAIQLIASVSELVPPWSISALVLDIRKPGRSNKVVFNWVPRSANKAAHSVAALALRGNLPCNWVSIHPSSLFSIFSSEFVL</sequence>
<accession>A0ACB7YR45</accession>